<dbReference type="EMBL" id="DACQKT010000001">
    <property type="protein sequence ID" value="HAS6675746.1"/>
    <property type="molecule type" value="Genomic_DNA"/>
</dbReference>
<organism evidence="1">
    <name type="scientific">Vibrio parahaemolyticus</name>
    <dbReference type="NCBI Taxonomy" id="670"/>
    <lineage>
        <taxon>Bacteria</taxon>
        <taxon>Pseudomonadati</taxon>
        <taxon>Pseudomonadota</taxon>
        <taxon>Gammaproteobacteria</taxon>
        <taxon>Vibrionales</taxon>
        <taxon>Vibrionaceae</taxon>
        <taxon>Vibrio</taxon>
    </lineage>
</organism>
<dbReference type="Proteomes" id="UP000856022">
    <property type="component" value="Unassembled WGS sequence"/>
</dbReference>
<reference evidence="1" key="1">
    <citation type="journal article" date="2018" name="Genome Biol.">
        <title>SKESA: strategic k-mer extension for scrupulous assemblies.</title>
        <authorList>
            <person name="Souvorov A."/>
            <person name="Agarwala R."/>
            <person name="Lipman D.J."/>
        </authorList>
    </citation>
    <scope>NUCLEOTIDE SEQUENCE</scope>
    <source>
        <strain evidence="1">1930</strain>
    </source>
</reference>
<evidence type="ECO:0000313" key="2">
    <source>
        <dbReference type="EMBL" id="QHH10310.1"/>
    </source>
</evidence>
<dbReference type="Proteomes" id="UP000464718">
    <property type="component" value="Chromosome i"/>
</dbReference>
<dbReference type="EMBL" id="VRMQ01000002">
    <property type="protein sequence ID" value="TXN16977.1"/>
    <property type="molecule type" value="Genomic_DNA"/>
</dbReference>
<dbReference type="Proteomes" id="UP000321504">
    <property type="component" value="Unassembled WGS sequence"/>
</dbReference>
<reference evidence="3 4" key="3">
    <citation type="submission" date="2019-08" db="EMBL/GenBank/DDBJ databases">
        <title>Emerging of two pre-pandemic pathogenic O4:KUT lineages of Vibrio parahaemolyticus in coastal eastern China.</title>
        <authorList>
            <person name="Yu H."/>
        </authorList>
    </citation>
    <scope>NUCLEOTIDE SEQUENCE [LARGE SCALE GENOMIC DNA]</scope>
    <source>
        <strain evidence="3 4">HZ17-383</strain>
    </source>
</reference>
<protein>
    <submittedName>
        <fullName evidence="1">Uncharacterized protein</fullName>
    </submittedName>
</protein>
<gene>
    <name evidence="2" type="ORF">EHC69_13515</name>
    <name evidence="3" type="ORF">FVP01_13605</name>
    <name evidence="1" type="ORF">I7278_02865</name>
</gene>
<evidence type="ECO:0000313" key="3">
    <source>
        <dbReference type="EMBL" id="TXN16977.1"/>
    </source>
</evidence>
<accession>A0A2S1M7C1</accession>
<evidence type="ECO:0000313" key="1">
    <source>
        <dbReference type="EMBL" id="HAS6675746.1"/>
    </source>
</evidence>
<sequence>MAHLLTRKETDRKLFIGMSESFSALKLPM</sequence>
<name>A0A2S1M7C1_VIBPH</name>
<proteinExistence type="predicted"/>
<reference evidence="2 5" key="2">
    <citation type="submission" date="2018-12" db="EMBL/GenBank/DDBJ databases">
        <title>Genomic insights into the evolutionary origins and pathogenicity of five Vibrio parahaemolyticus strains isolated from the shrimp with acute hepatopancreatic necrosis disease (AHPND).</title>
        <authorList>
            <person name="Yang Q."/>
            <person name="Dong X."/>
            <person name="Xie G."/>
            <person name="Fu S."/>
            <person name="Zou P."/>
            <person name="Sun J."/>
            <person name="Wang Y."/>
            <person name="Huang J."/>
        </authorList>
    </citation>
    <scope>NUCLEOTIDE SEQUENCE [LARGE SCALE GENOMIC DNA]</scope>
    <source>
        <strain evidence="2 5">20160303005-1</strain>
    </source>
</reference>
<reference evidence="1" key="4">
    <citation type="submission" date="2019-12" db="EMBL/GenBank/DDBJ databases">
        <authorList>
            <consortium name="NCBI Pathogen Detection Project"/>
        </authorList>
    </citation>
    <scope>NUCLEOTIDE SEQUENCE</scope>
    <source>
        <strain evidence="1">1930</strain>
    </source>
</reference>
<evidence type="ECO:0000313" key="5">
    <source>
        <dbReference type="Proteomes" id="UP000464718"/>
    </source>
</evidence>
<evidence type="ECO:0000313" key="4">
    <source>
        <dbReference type="Proteomes" id="UP000321504"/>
    </source>
</evidence>
<dbReference type="AlphaFoldDB" id="A0A2S1M7C1"/>
<dbReference type="EMBL" id="CP034298">
    <property type="protein sequence ID" value="QHH10310.1"/>
    <property type="molecule type" value="Genomic_DNA"/>
</dbReference>